<evidence type="ECO:0000313" key="2">
    <source>
        <dbReference type="EMBL" id="KAH0508216.1"/>
    </source>
</evidence>
<accession>A0A8J6GCA6</accession>
<dbReference type="AlphaFoldDB" id="A0A8J6GCA6"/>
<organism evidence="2 3">
    <name type="scientific">Microtus ochrogaster</name>
    <name type="common">Prairie vole</name>
    <dbReference type="NCBI Taxonomy" id="79684"/>
    <lineage>
        <taxon>Eukaryota</taxon>
        <taxon>Metazoa</taxon>
        <taxon>Chordata</taxon>
        <taxon>Craniata</taxon>
        <taxon>Vertebrata</taxon>
        <taxon>Euteleostomi</taxon>
        <taxon>Mammalia</taxon>
        <taxon>Eutheria</taxon>
        <taxon>Euarchontoglires</taxon>
        <taxon>Glires</taxon>
        <taxon>Rodentia</taxon>
        <taxon>Myomorpha</taxon>
        <taxon>Muroidea</taxon>
        <taxon>Cricetidae</taxon>
        <taxon>Arvicolinae</taxon>
        <taxon>Microtus</taxon>
    </lineage>
</organism>
<feature type="region of interest" description="Disordered" evidence="1">
    <location>
        <begin position="151"/>
        <end position="177"/>
    </location>
</feature>
<name>A0A8J6GCA6_MICOH</name>
<evidence type="ECO:0000256" key="1">
    <source>
        <dbReference type="SAM" id="MobiDB-lite"/>
    </source>
</evidence>
<sequence length="200" mass="21692">MRIHSSSQLQSLCWPGPSSHCSDHPPEFQQVLQKQQASQMALVGTDAWGVPGLKPWDPNFISDTLLFLNRLPKPTAGPRPPFMHYQEACRVSCAGPQTYQDHLEEKKLWKKLMAQMTGTQPSGGLRGSQSLHCSLSAVSCTRVADAYAAQTREPGPRRSPCCTKGHTPQAWSVPASGPSSPMLLSSSLLPAEVNVTTSPC</sequence>
<reference evidence="2" key="1">
    <citation type="submission" date="2020-03" db="EMBL/GenBank/DDBJ databases">
        <title>Studies in the Genomics of Life Span.</title>
        <authorList>
            <person name="Glass D."/>
        </authorList>
    </citation>
    <scope>NUCLEOTIDE SEQUENCE</scope>
    <source>
        <strain evidence="2">LTLLF</strain>
        <tissue evidence="2">Muscle</tissue>
    </source>
</reference>
<comment type="caution">
    <text evidence="2">The sequence shown here is derived from an EMBL/GenBank/DDBJ whole genome shotgun (WGS) entry which is preliminary data.</text>
</comment>
<gene>
    <name evidence="2" type="ORF">LTLLF_165750</name>
</gene>
<proteinExistence type="predicted"/>
<evidence type="ECO:0000313" key="3">
    <source>
        <dbReference type="Proteomes" id="UP000710432"/>
    </source>
</evidence>
<dbReference type="Proteomes" id="UP000710432">
    <property type="component" value="Unassembled WGS sequence"/>
</dbReference>
<dbReference type="EMBL" id="JAATJU010023299">
    <property type="protein sequence ID" value="KAH0508216.1"/>
    <property type="molecule type" value="Genomic_DNA"/>
</dbReference>
<protein>
    <submittedName>
        <fullName evidence="2">Zinc finger RNA-binding protein 2</fullName>
    </submittedName>
</protein>